<evidence type="ECO:0000256" key="3">
    <source>
        <dbReference type="ARBA" id="ARBA00022617"/>
    </source>
</evidence>
<comment type="caution">
    <text evidence="11">The sequence shown here is derived from an EMBL/GenBank/DDBJ whole genome shotgun (WGS) entry which is preliminary data.</text>
</comment>
<dbReference type="GO" id="GO:0005506">
    <property type="term" value="F:iron ion binding"/>
    <property type="evidence" value="ECO:0007669"/>
    <property type="project" value="InterPro"/>
</dbReference>
<name>A0A835BX04_9POAL</name>
<evidence type="ECO:0000256" key="2">
    <source>
        <dbReference type="ARBA" id="ARBA00010617"/>
    </source>
</evidence>
<dbReference type="GO" id="GO:0016705">
    <property type="term" value="F:oxidoreductase activity, acting on paired donors, with incorporation or reduction of molecular oxygen"/>
    <property type="evidence" value="ECO:0007669"/>
    <property type="project" value="InterPro"/>
</dbReference>
<comment type="similarity">
    <text evidence="2 9">Belongs to the cytochrome P450 family.</text>
</comment>
<dbReference type="SUPFAM" id="SSF48264">
    <property type="entry name" value="Cytochrome P450"/>
    <property type="match status" value="1"/>
</dbReference>
<keyword evidence="12" id="KW-1185">Reference proteome</keyword>
<evidence type="ECO:0000256" key="7">
    <source>
        <dbReference type="ARBA" id="ARBA00023033"/>
    </source>
</evidence>
<dbReference type="OrthoDB" id="1055148at2759"/>
<keyword evidence="5 9" id="KW-0560">Oxidoreductase</keyword>
<keyword evidence="4 8" id="KW-0479">Metal-binding</keyword>
<dbReference type="InterPro" id="IPR002401">
    <property type="entry name" value="Cyt_P450_E_grp-I"/>
</dbReference>
<dbReference type="AlphaFoldDB" id="A0A835BX04"/>
<feature type="binding site" description="axial binding residue" evidence="8">
    <location>
        <position position="461"/>
    </location>
    <ligand>
        <name>heme</name>
        <dbReference type="ChEBI" id="CHEBI:30413"/>
    </ligand>
    <ligandPart>
        <name>Fe</name>
        <dbReference type="ChEBI" id="CHEBI:18248"/>
    </ligandPart>
</feature>
<evidence type="ECO:0008006" key="13">
    <source>
        <dbReference type="Google" id="ProtNLM"/>
    </source>
</evidence>
<keyword evidence="3 8" id="KW-0349">Heme</keyword>
<gene>
    <name evidence="11" type="ORF">HU200_028174</name>
</gene>
<dbReference type="Gene3D" id="1.10.630.10">
    <property type="entry name" value="Cytochrome P450"/>
    <property type="match status" value="1"/>
</dbReference>
<comment type="cofactor">
    <cofactor evidence="1 8">
        <name>heme</name>
        <dbReference type="ChEBI" id="CHEBI:30413"/>
    </cofactor>
</comment>
<protein>
    <recommendedName>
        <fullName evidence="13">Cytochrome P450</fullName>
    </recommendedName>
</protein>
<keyword evidence="10" id="KW-1133">Transmembrane helix</keyword>
<dbReference type="Pfam" id="PF00067">
    <property type="entry name" value="p450"/>
    <property type="match status" value="1"/>
</dbReference>
<evidence type="ECO:0000256" key="4">
    <source>
        <dbReference type="ARBA" id="ARBA00022723"/>
    </source>
</evidence>
<dbReference type="PRINTS" id="PR00385">
    <property type="entry name" value="P450"/>
</dbReference>
<proteinExistence type="inferred from homology"/>
<evidence type="ECO:0000256" key="9">
    <source>
        <dbReference type="RuleBase" id="RU000461"/>
    </source>
</evidence>
<dbReference type="PANTHER" id="PTHR47944">
    <property type="entry name" value="CYTOCHROME P450 98A9"/>
    <property type="match status" value="1"/>
</dbReference>
<dbReference type="CDD" id="cd20618">
    <property type="entry name" value="CYP71_clan"/>
    <property type="match status" value="1"/>
</dbReference>
<dbReference type="Proteomes" id="UP000636709">
    <property type="component" value="Unassembled WGS sequence"/>
</dbReference>
<dbReference type="PRINTS" id="PR00463">
    <property type="entry name" value="EP450I"/>
</dbReference>
<dbReference type="InterPro" id="IPR036396">
    <property type="entry name" value="Cyt_P450_sf"/>
</dbReference>
<evidence type="ECO:0000313" key="12">
    <source>
        <dbReference type="Proteomes" id="UP000636709"/>
    </source>
</evidence>
<keyword evidence="7 9" id="KW-0503">Monooxygenase</keyword>
<dbReference type="InterPro" id="IPR001128">
    <property type="entry name" value="Cyt_P450"/>
</dbReference>
<dbReference type="EMBL" id="JACEFO010001739">
    <property type="protein sequence ID" value="KAF8714163.1"/>
    <property type="molecule type" value="Genomic_DNA"/>
</dbReference>
<evidence type="ECO:0000256" key="6">
    <source>
        <dbReference type="ARBA" id="ARBA00023004"/>
    </source>
</evidence>
<dbReference type="GO" id="GO:0004497">
    <property type="term" value="F:monooxygenase activity"/>
    <property type="evidence" value="ECO:0007669"/>
    <property type="project" value="UniProtKB-KW"/>
</dbReference>
<evidence type="ECO:0000313" key="11">
    <source>
        <dbReference type="EMBL" id="KAF8714163.1"/>
    </source>
</evidence>
<evidence type="ECO:0000256" key="10">
    <source>
        <dbReference type="SAM" id="Phobius"/>
    </source>
</evidence>
<evidence type="ECO:0000256" key="1">
    <source>
        <dbReference type="ARBA" id="ARBA00001971"/>
    </source>
</evidence>
<accession>A0A835BX04</accession>
<dbReference type="PROSITE" id="PS00086">
    <property type="entry name" value="CYTOCHROME_P450"/>
    <property type="match status" value="1"/>
</dbReference>
<dbReference type="PANTHER" id="PTHR47944:SF9">
    <property type="entry name" value="FLAVONOID 3-MONOOXYGENASE"/>
    <property type="match status" value="1"/>
</dbReference>
<dbReference type="FunFam" id="1.10.630.10:FF:000126">
    <property type="entry name" value="Predicted protein"/>
    <property type="match status" value="1"/>
</dbReference>
<evidence type="ECO:0000256" key="8">
    <source>
        <dbReference type="PIRSR" id="PIRSR602401-1"/>
    </source>
</evidence>
<organism evidence="11 12">
    <name type="scientific">Digitaria exilis</name>
    <dbReference type="NCBI Taxonomy" id="1010633"/>
    <lineage>
        <taxon>Eukaryota</taxon>
        <taxon>Viridiplantae</taxon>
        <taxon>Streptophyta</taxon>
        <taxon>Embryophyta</taxon>
        <taxon>Tracheophyta</taxon>
        <taxon>Spermatophyta</taxon>
        <taxon>Magnoliopsida</taxon>
        <taxon>Liliopsida</taxon>
        <taxon>Poales</taxon>
        <taxon>Poaceae</taxon>
        <taxon>PACMAD clade</taxon>
        <taxon>Panicoideae</taxon>
        <taxon>Panicodae</taxon>
        <taxon>Paniceae</taxon>
        <taxon>Anthephorinae</taxon>
        <taxon>Digitaria</taxon>
    </lineage>
</organism>
<dbReference type="InterPro" id="IPR017972">
    <property type="entry name" value="Cyt_P450_CS"/>
</dbReference>
<feature type="transmembrane region" description="Helical" evidence="10">
    <location>
        <begin position="12"/>
        <end position="32"/>
    </location>
</feature>
<dbReference type="GO" id="GO:0020037">
    <property type="term" value="F:heme binding"/>
    <property type="evidence" value="ECO:0007669"/>
    <property type="project" value="InterPro"/>
</dbReference>
<sequence>MEYLTPPPSSSASFLPIVFAATLCFVVSILLWRRSNNSRRKYNLPPGPRPWPVIGNLNLIGPLPHRSVHELSKIHGPLMSLRFGSLPAVVGSSVDAARLILRTHDLSFIDRPRWAVGQYTGYGYSDMLWSPYGAYWLQARRLVKTELFSTARLREHESVRDGEVRAMLRGLYSSSPAEMNINVISLMLFSRKYISDDGGGDGGGAGSSTTTFEEFKWMIEEFFVLSGALNLGDMIPWLSWLDLHGYVRRMKKLRDMFDRFLEHVVDEHDERRRREGQAFVAKDMVDLLLELADDPNLEAPIERNGVKAFTLVRLQNLLVGLPDTTSVTVEWAMAELLRRPDALAKVTEELDRVIGGDRHVTEGDIASLPYLEAVVKETMRLHPVSPLLSPRQSREDVATGGGHDIPAGTLVFVNVWAIGRDPAVWGEDAAVFRPERFAGSRVDVKGQDLELLPFGSGRRMCPGVSLGLRMVQVILANLLHAYTWRLPAGVEELNMEERYGLSMPRLVPLEAVPEPRLPAHLYAGP</sequence>
<keyword evidence="10" id="KW-0472">Membrane</keyword>
<reference evidence="11" key="1">
    <citation type="submission" date="2020-07" db="EMBL/GenBank/DDBJ databases">
        <title>Genome sequence and genetic diversity analysis of an under-domesticated orphan crop, white fonio (Digitaria exilis).</title>
        <authorList>
            <person name="Bennetzen J.L."/>
            <person name="Chen S."/>
            <person name="Ma X."/>
            <person name="Wang X."/>
            <person name="Yssel A.E.J."/>
            <person name="Chaluvadi S.R."/>
            <person name="Johnson M."/>
            <person name="Gangashetty P."/>
            <person name="Hamidou F."/>
            <person name="Sanogo M.D."/>
            <person name="Zwaenepoel A."/>
            <person name="Wallace J."/>
            <person name="Van De Peer Y."/>
            <person name="Van Deynze A."/>
        </authorList>
    </citation>
    <scope>NUCLEOTIDE SEQUENCE</scope>
    <source>
        <tissue evidence="11">Leaves</tissue>
    </source>
</reference>
<evidence type="ECO:0000256" key="5">
    <source>
        <dbReference type="ARBA" id="ARBA00023002"/>
    </source>
</evidence>
<keyword evidence="6 8" id="KW-0408">Iron</keyword>
<keyword evidence="10" id="KW-0812">Transmembrane</keyword>